<dbReference type="InterPro" id="IPR000544">
    <property type="entry name" value="Octanoyltransferase"/>
</dbReference>
<evidence type="ECO:0000313" key="11">
    <source>
        <dbReference type="Proteomes" id="UP001210925"/>
    </source>
</evidence>
<evidence type="ECO:0000256" key="3">
    <source>
        <dbReference type="ARBA" id="ARBA00007907"/>
    </source>
</evidence>
<keyword evidence="5" id="KW-0808">Transferase</keyword>
<sequence length="223" mass="25328">MNVGWKLLKGKHSYGKVLELQEYLVKNRRTNTFLLLEHSPTYTVGRRIKEYDSKDLIALGAEFYSTKRGGEITFHGPGQLVGYPILNLTEFNLGVRDYICTIQNMVIDTCKEFGIKAKSTEHTGIWIDDRKIAAIGIQVQRHITSHGFALNCNTDLQWFEHIVPCGLKDKSVTSVSKETGKNVSVEQVLPVLLDCFGKRFRTSVVPLKDLNYSLDSEIENYLK</sequence>
<dbReference type="InterPro" id="IPR020605">
    <property type="entry name" value="Octanoyltransferase_CS"/>
</dbReference>
<dbReference type="PANTHER" id="PTHR10993">
    <property type="entry name" value="OCTANOYLTRANSFERASE"/>
    <property type="match status" value="1"/>
</dbReference>
<dbReference type="EMBL" id="JADGKB010000021">
    <property type="protein sequence ID" value="KAJ3259070.1"/>
    <property type="molecule type" value="Genomic_DNA"/>
</dbReference>
<evidence type="ECO:0000256" key="7">
    <source>
        <dbReference type="ARBA" id="ARBA00030797"/>
    </source>
</evidence>
<dbReference type="CDD" id="cd16444">
    <property type="entry name" value="LipB"/>
    <property type="match status" value="1"/>
</dbReference>
<reference evidence="10" key="1">
    <citation type="submission" date="2020-05" db="EMBL/GenBank/DDBJ databases">
        <title>Phylogenomic resolution of chytrid fungi.</title>
        <authorList>
            <person name="Stajich J.E."/>
            <person name="Amses K."/>
            <person name="Simmons R."/>
            <person name="Seto K."/>
            <person name="Myers J."/>
            <person name="Bonds A."/>
            <person name="Quandt C.A."/>
            <person name="Barry K."/>
            <person name="Liu P."/>
            <person name="Grigoriev I."/>
            <person name="Longcore J.E."/>
            <person name="James T.Y."/>
        </authorList>
    </citation>
    <scope>NUCLEOTIDE SEQUENCE</scope>
    <source>
        <strain evidence="10">PLAUS21</strain>
    </source>
</reference>
<dbReference type="Pfam" id="PF21948">
    <property type="entry name" value="LplA-B_cat"/>
    <property type="match status" value="1"/>
</dbReference>
<dbReference type="Gene3D" id="3.30.930.10">
    <property type="entry name" value="Bira Bifunctional Protein, Domain 2"/>
    <property type="match status" value="1"/>
</dbReference>
<evidence type="ECO:0000256" key="4">
    <source>
        <dbReference type="ARBA" id="ARBA00012334"/>
    </source>
</evidence>
<comment type="similarity">
    <text evidence="3">Belongs to the LipB family.</text>
</comment>
<dbReference type="PROSITE" id="PS51733">
    <property type="entry name" value="BPL_LPL_CATALYTIC"/>
    <property type="match status" value="1"/>
</dbReference>
<comment type="caution">
    <text evidence="10">The sequence shown here is derived from an EMBL/GenBank/DDBJ whole genome shotgun (WGS) entry which is preliminary data.</text>
</comment>
<dbReference type="InterPro" id="IPR045864">
    <property type="entry name" value="aa-tRNA-synth_II/BPL/LPL"/>
</dbReference>
<dbReference type="PANTHER" id="PTHR10993:SF7">
    <property type="entry name" value="LIPOYLTRANSFERASE 2, MITOCHONDRIAL-RELATED"/>
    <property type="match status" value="1"/>
</dbReference>
<dbReference type="HAMAP" id="MF_00013">
    <property type="entry name" value="LipB"/>
    <property type="match status" value="1"/>
</dbReference>
<proteinExistence type="inferred from homology"/>
<evidence type="ECO:0000256" key="5">
    <source>
        <dbReference type="ARBA" id="ARBA00022679"/>
    </source>
</evidence>
<comment type="pathway">
    <text evidence="2">Protein modification; protein lipoylation via endogenous pathway; protein N(6)-(lipoyl)lysine from octanoyl-[acyl-carrier-protein]: step 1/2.</text>
</comment>
<dbReference type="EC" id="2.3.1.181" evidence="4"/>
<keyword evidence="11" id="KW-1185">Reference proteome</keyword>
<name>A0AAD5UKS5_9FUNG</name>
<evidence type="ECO:0000259" key="9">
    <source>
        <dbReference type="PROSITE" id="PS51733"/>
    </source>
</evidence>
<dbReference type="PROSITE" id="PS01313">
    <property type="entry name" value="LIPB"/>
    <property type="match status" value="1"/>
</dbReference>
<dbReference type="AlphaFoldDB" id="A0AAD5UKS5"/>
<dbReference type="GO" id="GO:0005739">
    <property type="term" value="C:mitochondrion"/>
    <property type="evidence" value="ECO:0007669"/>
    <property type="project" value="UniProtKB-SubCell"/>
</dbReference>
<evidence type="ECO:0000256" key="1">
    <source>
        <dbReference type="ARBA" id="ARBA00004173"/>
    </source>
</evidence>
<dbReference type="SUPFAM" id="SSF55681">
    <property type="entry name" value="Class II aaRS and biotin synthetases"/>
    <property type="match status" value="1"/>
</dbReference>
<evidence type="ECO:0000256" key="2">
    <source>
        <dbReference type="ARBA" id="ARBA00004821"/>
    </source>
</evidence>
<feature type="domain" description="BPL/LPL catalytic" evidence="9">
    <location>
        <begin position="27"/>
        <end position="204"/>
    </location>
</feature>
<dbReference type="GO" id="GO:0009249">
    <property type="term" value="P:protein lipoylation"/>
    <property type="evidence" value="ECO:0007669"/>
    <property type="project" value="InterPro"/>
</dbReference>
<evidence type="ECO:0000256" key="8">
    <source>
        <dbReference type="ARBA" id="ARBA00033331"/>
    </source>
</evidence>
<dbReference type="InterPro" id="IPR004143">
    <property type="entry name" value="BPL_LPL_catalytic"/>
</dbReference>
<dbReference type="FunFam" id="3.30.930.10:FF:000035">
    <property type="entry name" value="Putative lipoyltransferase 2, mitochondrial"/>
    <property type="match status" value="1"/>
</dbReference>
<evidence type="ECO:0000256" key="6">
    <source>
        <dbReference type="ARBA" id="ARBA00023315"/>
    </source>
</evidence>
<dbReference type="Proteomes" id="UP001210925">
    <property type="component" value="Unassembled WGS sequence"/>
</dbReference>
<organism evidence="10 11">
    <name type="scientific">Boothiomyces macroporosus</name>
    <dbReference type="NCBI Taxonomy" id="261099"/>
    <lineage>
        <taxon>Eukaryota</taxon>
        <taxon>Fungi</taxon>
        <taxon>Fungi incertae sedis</taxon>
        <taxon>Chytridiomycota</taxon>
        <taxon>Chytridiomycota incertae sedis</taxon>
        <taxon>Chytridiomycetes</taxon>
        <taxon>Rhizophydiales</taxon>
        <taxon>Terramycetaceae</taxon>
        <taxon>Boothiomyces</taxon>
    </lineage>
</organism>
<comment type="subcellular location">
    <subcellularLocation>
        <location evidence="1">Mitochondrion</location>
    </subcellularLocation>
</comment>
<dbReference type="GO" id="GO:0033819">
    <property type="term" value="F:lipoyl(octanoyl) transferase activity"/>
    <property type="evidence" value="ECO:0007669"/>
    <property type="project" value="UniProtKB-EC"/>
</dbReference>
<dbReference type="NCBIfam" id="NF010925">
    <property type="entry name" value="PRK14345.1"/>
    <property type="match status" value="1"/>
</dbReference>
<keyword evidence="6" id="KW-0012">Acyltransferase</keyword>
<dbReference type="NCBIfam" id="TIGR00214">
    <property type="entry name" value="lipB"/>
    <property type="match status" value="1"/>
</dbReference>
<evidence type="ECO:0000313" key="10">
    <source>
        <dbReference type="EMBL" id="KAJ3259070.1"/>
    </source>
</evidence>
<gene>
    <name evidence="10" type="ORF">HK103_002957</name>
</gene>
<protein>
    <recommendedName>
        <fullName evidence="4">lipoyl(octanoyl) transferase</fullName>
        <ecNumber evidence="4">2.3.1.181</ecNumber>
    </recommendedName>
    <alternativeName>
        <fullName evidence="7">Lipoate-protein ligase B</fullName>
    </alternativeName>
    <alternativeName>
        <fullName evidence="8">Lipoyl/octanoyl transferase</fullName>
    </alternativeName>
</protein>
<accession>A0AAD5UKS5</accession>